<evidence type="ECO:0000256" key="2">
    <source>
        <dbReference type="ARBA" id="ARBA00007400"/>
    </source>
</evidence>
<evidence type="ECO:0000313" key="9">
    <source>
        <dbReference type="EMBL" id="MDN7241682.1"/>
    </source>
</evidence>
<dbReference type="GO" id="GO:0016746">
    <property type="term" value="F:acyltransferase activity"/>
    <property type="evidence" value="ECO:0007669"/>
    <property type="project" value="UniProtKB-KW"/>
</dbReference>
<feature type="transmembrane region" description="Helical" evidence="7">
    <location>
        <begin position="85"/>
        <end position="105"/>
    </location>
</feature>
<evidence type="ECO:0000256" key="4">
    <source>
        <dbReference type="ARBA" id="ARBA00022692"/>
    </source>
</evidence>
<comment type="similarity">
    <text evidence="2">Belongs to the acyltransferase 3 family.</text>
</comment>
<keyword evidence="9" id="KW-0012">Acyltransferase</keyword>
<reference evidence="9 10" key="1">
    <citation type="submission" date="2023-06" db="EMBL/GenBank/DDBJ databases">
        <title>Novel species in genus Planococcus.</title>
        <authorList>
            <person name="Ning S."/>
        </authorList>
    </citation>
    <scope>NUCLEOTIDE SEQUENCE [LARGE SCALE GENOMIC DNA]</scope>
    <source>
        <strain evidence="9 10">N028</strain>
    </source>
</reference>
<protein>
    <submittedName>
        <fullName evidence="9">Acyltransferase</fullName>
        <ecNumber evidence="9">2.3.1.-</ecNumber>
    </submittedName>
</protein>
<evidence type="ECO:0000256" key="3">
    <source>
        <dbReference type="ARBA" id="ARBA00022475"/>
    </source>
</evidence>
<accession>A0ABT8N1A9</accession>
<dbReference type="Pfam" id="PF01757">
    <property type="entry name" value="Acyl_transf_3"/>
    <property type="match status" value="1"/>
</dbReference>
<feature type="transmembrane region" description="Helical" evidence="7">
    <location>
        <begin position="278"/>
        <end position="297"/>
    </location>
</feature>
<keyword evidence="10" id="KW-1185">Reference proteome</keyword>
<evidence type="ECO:0000256" key="5">
    <source>
        <dbReference type="ARBA" id="ARBA00022989"/>
    </source>
</evidence>
<feature type="transmembrane region" description="Helical" evidence="7">
    <location>
        <begin position="43"/>
        <end position="64"/>
    </location>
</feature>
<feature type="transmembrane region" description="Helical" evidence="7">
    <location>
        <begin position="150"/>
        <end position="168"/>
    </location>
</feature>
<keyword evidence="3" id="KW-1003">Cell membrane</keyword>
<dbReference type="Proteomes" id="UP001172055">
    <property type="component" value="Unassembled WGS sequence"/>
</dbReference>
<keyword evidence="5 7" id="KW-1133">Transmembrane helix</keyword>
<organism evidence="9 10">
    <name type="scientific">Planococcus shixiaomingii</name>
    <dbReference type="NCBI Taxonomy" id="3058393"/>
    <lineage>
        <taxon>Bacteria</taxon>
        <taxon>Bacillati</taxon>
        <taxon>Bacillota</taxon>
        <taxon>Bacilli</taxon>
        <taxon>Bacillales</taxon>
        <taxon>Caryophanaceae</taxon>
        <taxon>Planococcus</taxon>
    </lineage>
</organism>
<feature type="transmembrane region" description="Helical" evidence="7">
    <location>
        <begin position="309"/>
        <end position="330"/>
    </location>
</feature>
<feature type="transmembrane region" description="Helical" evidence="7">
    <location>
        <begin position="188"/>
        <end position="206"/>
    </location>
</feature>
<proteinExistence type="inferred from homology"/>
<comment type="caution">
    <text evidence="9">The sequence shown here is derived from an EMBL/GenBank/DDBJ whole genome shotgun (WGS) entry which is preliminary data.</text>
</comment>
<dbReference type="EMBL" id="JAUJWV010000001">
    <property type="protein sequence ID" value="MDN7241682.1"/>
    <property type="molecule type" value="Genomic_DNA"/>
</dbReference>
<feature type="transmembrane region" description="Helical" evidence="7">
    <location>
        <begin position="218"/>
        <end position="235"/>
    </location>
</feature>
<evidence type="ECO:0000256" key="1">
    <source>
        <dbReference type="ARBA" id="ARBA00004651"/>
    </source>
</evidence>
<dbReference type="RefSeq" id="WP_301723283.1">
    <property type="nucleotide sequence ID" value="NZ_JAUJWV010000001.1"/>
</dbReference>
<keyword evidence="6 7" id="KW-0472">Membrane</keyword>
<name>A0ABT8N1A9_9BACL</name>
<dbReference type="InterPro" id="IPR002656">
    <property type="entry name" value="Acyl_transf_3_dom"/>
</dbReference>
<dbReference type="PANTHER" id="PTHR40074:SF2">
    <property type="entry name" value="O-ACETYLTRANSFERASE WECH"/>
    <property type="match status" value="1"/>
</dbReference>
<evidence type="ECO:0000256" key="7">
    <source>
        <dbReference type="SAM" id="Phobius"/>
    </source>
</evidence>
<feature type="transmembrane region" description="Helical" evidence="7">
    <location>
        <begin position="247"/>
        <end position="266"/>
    </location>
</feature>
<evidence type="ECO:0000259" key="8">
    <source>
        <dbReference type="Pfam" id="PF01757"/>
    </source>
</evidence>
<dbReference type="PANTHER" id="PTHR40074">
    <property type="entry name" value="O-ACETYLTRANSFERASE WECH"/>
    <property type="match status" value="1"/>
</dbReference>
<feature type="transmembrane region" description="Helical" evidence="7">
    <location>
        <begin position="125"/>
        <end position="143"/>
    </location>
</feature>
<sequence>MKKIYFEEIPFVRAIACLMVVFVHITSSSFTDKAGSTNLLNVFLSQYSMLGAPIFAVISAFLLFGSVKQRKFSLQRFAISRTTKIIIPFILWTFFYLWAKTLLGYKMLVDFDSISKYLMFGTAHYHLYFMVTVIQFYLVFPLVQFIHNRKIILALFFLSLPINFLWFTSEGFITQIELLDSIINHRSFILNWVSFFLFGAVLAYYYQEIVTFVKAKRPYFIGLLGVLFTALYLEVNPEELFISSRPVNLIYVPIFVLGLMSIYGVIAKNNGVKTIFEVIGTYSMGIYLIHPLIKLILIRNLPSIYFDTYLIIFTAFLTVIISMIIVRVILFLPISPYIIPVGKVKKNVIHINRRRENESQVLQ</sequence>
<keyword evidence="9" id="KW-0808">Transferase</keyword>
<feature type="transmembrane region" description="Helical" evidence="7">
    <location>
        <begin position="12"/>
        <end position="31"/>
    </location>
</feature>
<evidence type="ECO:0000256" key="6">
    <source>
        <dbReference type="ARBA" id="ARBA00023136"/>
    </source>
</evidence>
<keyword evidence="4 7" id="KW-0812">Transmembrane</keyword>
<evidence type="ECO:0000313" key="10">
    <source>
        <dbReference type="Proteomes" id="UP001172055"/>
    </source>
</evidence>
<gene>
    <name evidence="9" type="ORF">QWY14_07745</name>
</gene>
<dbReference type="EC" id="2.3.1.-" evidence="9"/>
<comment type="subcellular location">
    <subcellularLocation>
        <location evidence="1">Cell membrane</location>
        <topology evidence="1">Multi-pass membrane protein</topology>
    </subcellularLocation>
</comment>
<feature type="domain" description="Acyltransferase 3" evidence="8">
    <location>
        <begin position="11"/>
        <end position="326"/>
    </location>
</feature>